<accession>A0AAV9QVN1</accession>
<evidence type="ECO:0000313" key="2">
    <source>
        <dbReference type="EMBL" id="KAK5599860.1"/>
    </source>
</evidence>
<dbReference type="Proteomes" id="UP001311232">
    <property type="component" value="Unassembled WGS sequence"/>
</dbReference>
<name>A0AAV9QVN1_9TELE</name>
<evidence type="ECO:0000313" key="3">
    <source>
        <dbReference type="Proteomes" id="UP001311232"/>
    </source>
</evidence>
<organism evidence="2 3">
    <name type="scientific">Crenichthys baileyi</name>
    <name type="common">White River springfish</name>
    <dbReference type="NCBI Taxonomy" id="28760"/>
    <lineage>
        <taxon>Eukaryota</taxon>
        <taxon>Metazoa</taxon>
        <taxon>Chordata</taxon>
        <taxon>Craniata</taxon>
        <taxon>Vertebrata</taxon>
        <taxon>Euteleostomi</taxon>
        <taxon>Actinopterygii</taxon>
        <taxon>Neopterygii</taxon>
        <taxon>Teleostei</taxon>
        <taxon>Neoteleostei</taxon>
        <taxon>Acanthomorphata</taxon>
        <taxon>Ovalentaria</taxon>
        <taxon>Atherinomorphae</taxon>
        <taxon>Cyprinodontiformes</taxon>
        <taxon>Goodeidae</taxon>
        <taxon>Crenichthys</taxon>
    </lineage>
</organism>
<sequence>MDYNMRSTEVNCVIDSSQQRPRLYDAEWSGFPGLKEGQRDRGTMVAAVVCSSAGRQSEPPLHPQLRREQQRSPEETLSLIKVDFPPRNEEEGIRTAASHAFLHAHPSSETYPAAPHPLKLP</sequence>
<keyword evidence="3" id="KW-1185">Reference proteome</keyword>
<proteinExistence type="predicted"/>
<gene>
    <name evidence="2" type="ORF">CRENBAI_014839</name>
</gene>
<dbReference type="EMBL" id="JAHHUM010002911">
    <property type="protein sequence ID" value="KAK5599860.1"/>
    <property type="molecule type" value="Genomic_DNA"/>
</dbReference>
<comment type="caution">
    <text evidence="2">The sequence shown here is derived from an EMBL/GenBank/DDBJ whole genome shotgun (WGS) entry which is preliminary data.</text>
</comment>
<feature type="region of interest" description="Disordered" evidence="1">
    <location>
        <begin position="52"/>
        <end position="76"/>
    </location>
</feature>
<protein>
    <submittedName>
        <fullName evidence="2">Uncharacterized protein</fullName>
    </submittedName>
</protein>
<feature type="compositionally biased region" description="Basic and acidic residues" evidence="1">
    <location>
        <begin position="65"/>
        <end position="74"/>
    </location>
</feature>
<dbReference type="AlphaFoldDB" id="A0AAV9QVN1"/>
<reference evidence="2 3" key="1">
    <citation type="submission" date="2021-06" db="EMBL/GenBank/DDBJ databases">
        <authorList>
            <person name="Palmer J.M."/>
        </authorList>
    </citation>
    <scope>NUCLEOTIDE SEQUENCE [LARGE SCALE GENOMIC DNA]</scope>
    <source>
        <strain evidence="2 3">MEX-2019</strain>
        <tissue evidence="2">Muscle</tissue>
    </source>
</reference>
<evidence type="ECO:0000256" key="1">
    <source>
        <dbReference type="SAM" id="MobiDB-lite"/>
    </source>
</evidence>